<dbReference type="Gene3D" id="3.90.1310.10">
    <property type="entry name" value="Penicillin-binding protein 2a (Domain 2)"/>
    <property type="match status" value="1"/>
</dbReference>
<evidence type="ECO:0000256" key="2">
    <source>
        <dbReference type="ARBA" id="ARBA00022645"/>
    </source>
</evidence>
<dbReference type="InterPro" id="IPR012338">
    <property type="entry name" value="Beta-lactam/transpept-like"/>
</dbReference>
<dbReference type="Pfam" id="PF03717">
    <property type="entry name" value="PBP_dimer"/>
    <property type="match status" value="1"/>
</dbReference>
<evidence type="ECO:0000313" key="8">
    <source>
        <dbReference type="Proteomes" id="UP000184290"/>
    </source>
</evidence>
<keyword evidence="7" id="KW-0131">Cell cycle</keyword>
<keyword evidence="4" id="KW-0812">Transmembrane</keyword>
<dbReference type="RefSeq" id="WP_082646859.1">
    <property type="nucleotide sequence ID" value="NZ_FQZC01000002.1"/>
</dbReference>
<evidence type="ECO:0000259" key="5">
    <source>
        <dbReference type="Pfam" id="PF00905"/>
    </source>
</evidence>
<organism evidence="7 8">
    <name type="scientific">Aureimonas altamirensis DSM 21988</name>
    <dbReference type="NCBI Taxonomy" id="1121026"/>
    <lineage>
        <taxon>Bacteria</taxon>
        <taxon>Pseudomonadati</taxon>
        <taxon>Pseudomonadota</taxon>
        <taxon>Alphaproteobacteria</taxon>
        <taxon>Hyphomicrobiales</taxon>
        <taxon>Aurantimonadaceae</taxon>
        <taxon>Aureimonas</taxon>
    </lineage>
</organism>
<dbReference type="InterPro" id="IPR005311">
    <property type="entry name" value="PBP_dimer"/>
</dbReference>
<evidence type="ECO:0000256" key="1">
    <source>
        <dbReference type="ARBA" id="ARBA00004370"/>
    </source>
</evidence>
<dbReference type="Pfam" id="PF00905">
    <property type="entry name" value="Transpeptidase"/>
    <property type="match status" value="1"/>
</dbReference>
<comment type="subcellular location">
    <subcellularLocation>
        <location evidence="1">Membrane</location>
    </subcellularLocation>
</comment>
<dbReference type="EMBL" id="FQZC01000002">
    <property type="protein sequence ID" value="SHJ14193.1"/>
    <property type="molecule type" value="Genomic_DNA"/>
</dbReference>
<dbReference type="PANTHER" id="PTHR30627:SF1">
    <property type="entry name" value="PEPTIDOGLYCAN D,D-TRANSPEPTIDASE FTSI"/>
    <property type="match status" value="1"/>
</dbReference>
<keyword evidence="3 4" id="KW-0472">Membrane</keyword>
<feature type="domain" description="Penicillin-binding protein transpeptidase" evidence="5">
    <location>
        <begin position="226"/>
        <end position="507"/>
    </location>
</feature>
<name>A0ABY1IGJ3_9HYPH</name>
<dbReference type="PANTHER" id="PTHR30627">
    <property type="entry name" value="PEPTIDOGLYCAN D,D-TRANSPEPTIDASE"/>
    <property type="match status" value="1"/>
</dbReference>
<dbReference type="InterPro" id="IPR036138">
    <property type="entry name" value="PBP_dimer_sf"/>
</dbReference>
<keyword evidence="8" id="KW-1185">Reference proteome</keyword>
<dbReference type="InterPro" id="IPR050515">
    <property type="entry name" value="Beta-lactam/transpept"/>
</dbReference>
<evidence type="ECO:0000313" key="7">
    <source>
        <dbReference type="EMBL" id="SHJ14193.1"/>
    </source>
</evidence>
<feature type="transmembrane region" description="Helical" evidence="4">
    <location>
        <begin position="15"/>
        <end position="34"/>
    </location>
</feature>
<dbReference type="GO" id="GO:0051301">
    <property type="term" value="P:cell division"/>
    <property type="evidence" value="ECO:0007669"/>
    <property type="project" value="UniProtKB-KW"/>
</dbReference>
<dbReference type="InterPro" id="IPR001460">
    <property type="entry name" value="PCN-bd_Tpept"/>
</dbReference>
<keyword evidence="2" id="KW-0121">Carboxypeptidase</keyword>
<evidence type="ECO:0000256" key="4">
    <source>
        <dbReference type="SAM" id="Phobius"/>
    </source>
</evidence>
<dbReference type="Gene3D" id="3.40.710.10">
    <property type="entry name" value="DD-peptidase/beta-lactamase superfamily"/>
    <property type="match status" value="1"/>
</dbReference>
<evidence type="ECO:0000256" key="3">
    <source>
        <dbReference type="ARBA" id="ARBA00023136"/>
    </source>
</evidence>
<keyword evidence="2" id="KW-0645">Protease</keyword>
<accession>A0ABY1IGJ3</accession>
<comment type="caution">
    <text evidence="7">The sequence shown here is derived from an EMBL/GenBank/DDBJ whole genome shotgun (WGS) entry which is preliminary data.</text>
</comment>
<reference evidence="7 8" key="1">
    <citation type="submission" date="2016-11" db="EMBL/GenBank/DDBJ databases">
        <authorList>
            <person name="Varghese N."/>
            <person name="Submissions S."/>
        </authorList>
    </citation>
    <scope>NUCLEOTIDE SEQUENCE [LARGE SCALE GENOMIC DNA]</scope>
    <source>
        <strain evidence="7 8">DSM 21988</strain>
    </source>
</reference>
<dbReference type="SUPFAM" id="SSF56519">
    <property type="entry name" value="Penicillin binding protein dimerisation domain"/>
    <property type="match status" value="1"/>
</dbReference>
<keyword evidence="7" id="KW-0132">Cell division</keyword>
<protein>
    <submittedName>
        <fullName evidence="7">Cell division protein FtsI (Penicillin-binding protein 3)</fullName>
    </submittedName>
</protein>
<proteinExistence type="predicted"/>
<keyword evidence="2" id="KW-0378">Hydrolase</keyword>
<dbReference type="Proteomes" id="UP000184290">
    <property type="component" value="Unassembled WGS sequence"/>
</dbReference>
<feature type="domain" description="Penicillin-binding protein dimerisation" evidence="6">
    <location>
        <begin position="54"/>
        <end position="162"/>
    </location>
</feature>
<keyword evidence="4" id="KW-1133">Transmembrane helix</keyword>
<evidence type="ECO:0000259" key="6">
    <source>
        <dbReference type="Pfam" id="PF03717"/>
    </source>
</evidence>
<sequence length="567" mass="61614">MPQNRMESGKSRVRVNLVLGIFIAAHVAIVARLVDFAYSEPAVPNYGIAAPSTARPDILDRNGNILARDLATFSVYAEPRRIVDADEAVEKLLTAMPDLNAKSLYQRLSGKSGFTWIKRSINPAKQQEILNLGIPGIGFREEVKRLYPNGPAAAQVLGAVNVDNVGIAGIEKWIDTSGLGVLRTTGMRYERADLDPVQLSIDLYVQHAFTDQLAKEIEKYEAVGGAGLLMDVTNGEVLSLVSLPDFDPNDPTQALKKENINRINVGVYEMGSTFKALTTAMAIDSGQFNLRSVIDASKPLSFGRFAIRDYRGEYRPLNLPEAFLVSSNIAFGKMALAVGVEKHKAFLAKMGETTRLTTELPESAAPIVPKRWTEVNTATIAFGHGLAVTPLQAATGVAGLVNGGHLIRPTFIKDTPVADRMIADNVVAPETSETLRYLMRLNAVMGSAKRANVPGYFIGGKTGTAEKVVNGRYDKSRVMTSFMGVLPANNPKYLMLVILDEPKGSKETYGFRTSGWNAVPAGGRIFERILPLLHLAPVFDNPPDPFPVATRQNAYGYQNVLPQSAGR</sequence>
<gene>
    <name evidence="7" type="ORF">SAMN02745911_1803</name>
</gene>
<dbReference type="Gene3D" id="3.30.450.330">
    <property type="match status" value="1"/>
</dbReference>
<dbReference type="SUPFAM" id="SSF56601">
    <property type="entry name" value="beta-lactamase/transpeptidase-like"/>
    <property type="match status" value="1"/>
</dbReference>